<accession>A0ABV1V651</accession>
<comment type="caution">
    <text evidence="1">The sequence shown here is derived from an EMBL/GenBank/DDBJ whole genome shotgun (WGS) entry which is preliminary data.</text>
</comment>
<sequence length="51" mass="5480">MDTIGTFVDEGTLQLHSPLVTFWPEVTGHPLAQVTARGLLHVSPSAKLHSS</sequence>
<dbReference type="Proteomes" id="UP001445472">
    <property type="component" value="Unassembled WGS sequence"/>
</dbReference>
<gene>
    <name evidence="1" type="ORF">ABT276_35580</name>
</gene>
<protein>
    <submittedName>
        <fullName evidence="1">Uncharacterized protein</fullName>
    </submittedName>
</protein>
<dbReference type="EMBL" id="JBEPBX010000066">
    <property type="protein sequence ID" value="MER6618523.1"/>
    <property type="molecule type" value="Genomic_DNA"/>
</dbReference>
<dbReference type="SUPFAM" id="SSF56601">
    <property type="entry name" value="beta-lactamase/transpeptidase-like"/>
    <property type="match status" value="1"/>
</dbReference>
<evidence type="ECO:0000313" key="1">
    <source>
        <dbReference type="EMBL" id="MER6618523.1"/>
    </source>
</evidence>
<name>A0ABV1V651_9ACTN</name>
<reference evidence="1 2" key="1">
    <citation type="submission" date="2024-06" db="EMBL/GenBank/DDBJ databases">
        <title>The Natural Products Discovery Center: Release of the First 8490 Sequenced Strains for Exploring Actinobacteria Biosynthetic Diversity.</title>
        <authorList>
            <person name="Kalkreuter E."/>
            <person name="Kautsar S.A."/>
            <person name="Yang D."/>
            <person name="Bader C.D."/>
            <person name="Teijaro C.N."/>
            <person name="Fluegel L."/>
            <person name="Davis C.M."/>
            <person name="Simpson J.R."/>
            <person name="Lauterbach L."/>
            <person name="Steele A.D."/>
            <person name="Gui C."/>
            <person name="Meng S."/>
            <person name="Li G."/>
            <person name="Viehrig K."/>
            <person name="Ye F."/>
            <person name="Su P."/>
            <person name="Kiefer A.F."/>
            <person name="Nichols A."/>
            <person name="Cepeda A.J."/>
            <person name="Yan W."/>
            <person name="Fan B."/>
            <person name="Jiang Y."/>
            <person name="Adhikari A."/>
            <person name="Zheng C.-J."/>
            <person name="Schuster L."/>
            <person name="Cowan T.M."/>
            <person name="Smanski M.J."/>
            <person name="Chevrette M.G."/>
            <person name="De Carvalho L.P.S."/>
            <person name="Shen B."/>
        </authorList>
    </citation>
    <scope>NUCLEOTIDE SEQUENCE [LARGE SCALE GENOMIC DNA]</scope>
    <source>
        <strain evidence="1 2">NPDC000837</strain>
    </source>
</reference>
<keyword evidence="2" id="KW-1185">Reference proteome</keyword>
<proteinExistence type="predicted"/>
<evidence type="ECO:0000313" key="2">
    <source>
        <dbReference type="Proteomes" id="UP001445472"/>
    </source>
</evidence>
<dbReference type="InterPro" id="IPR012338">
    <property type="entry name" value="Beta-lactam/transpept-like"/>
</dbReference>
<dbReference type="RefSeq" id="WP_351979345.1">
    <property type="nucleotide sequence ID" value="NZ_JBEPBX010000066.1"/>
</dbReference>
<organism evidence="1 2">
    <name type="scientific">Streptomyces xantholiticus</name>
    <dbReference type="NCBI Taxonomy" id="68285"/>
    <lineage>
        <taxon>Bacteria</taxon>
        <taxon>Bacillati</taxon>
        <taxon>Actinomycetota</taxon>
        <taxon>Actinomycetes</taxon>
        <taxon>Kitasatosporales</taxon>
        <taxon>Streptomycetaceae</taxon>
        <taxon>Streptomyces</taxon>
    </lineage>
</organism>